<name>A0AAV7PRJ4_PLEWA</name>
<dbReference type="GO" id="GO:0005829">
    <property type="term" value="C:cytosol"/>
    <property type="evidence" value="ECO:0007669"/>
    <property type="project" value="TreeGrafter"/>
</dbReference>
<keyword evidence="4" id="KW-1133">Transmembrane helix</keyword>
<dbReference type="SUPFAM" id="SSF52151">
    <property type="entry name" value="FabD/lysophospholipase-like"/>
    <property type="match status" value="1"/>
</dbReference>
<gene>
    <name evidence="6" type="ORF">NDU88_009240</name>
</gene>
<dbReference type="GO" id="GO:0005544">
    <property type="term" value="F:calcium-dependent phospholipid binding"/>
    <property type="evidence" value="ECO:0007669"/>
    <property type="project" value="TreeGrafter"/>
</dbReference>
<keyword evidence="4" id="KW-0812">Transmembrane</keyword>
<dbReference type="GO" id="GO:0047498">
    <property type="term" value="F:calcium-dependent phospholipase A2 activity"/>
    <property type="evidence" value="ECO:0007669"/>
    <property type="project" value="TreeGrafter"/>
</dbReference>
<dbReference type="PANTHER" id="PTHR10728">
    <property type="entry name" value="CYTOSOLIC PHOSPHOLIPASE A2"/>
    <property type="match status" value="1"/>
</dbReference>
<evidence type="ECO:0000256" key="4">
    <source>
        <dbReference type="SAM" id="Phobius"/>
    </source>
</evidence>
<dbReference type="InterPro" id="IPR002642">
    <property type="entry name" value="LysoPLipase_cat_dom"/>
</dbReference>
<accession>A0AAV7PRJ4</accession>
<feature type="non-terminal residue" evidence="6">
    <location>
        <position position="370"/>
    </location>
</feature>
<dbReference type="InterPro" id="IPR016035">
    <property type="entry name" value="Acyl_Trfase/lysoPLipase"/>
</dbReference>
<feature type="domain" description="PLA2c" evidence="5">
    <location>
        <begin position="8"/>
        <end position="370"/>
    </location>
</feature>
<evidence type="ECO:0000256" key="3">
    <source>
        <dbReference type="PROSITE-ProRule" id="PRU00555"/>
    </source>
</evidence>
<keyword evidence="1 3" id="KW-0378">Hydrolase</keyword>
<evidence type="ECO:0000256" key="1">
    <source>
        <dbReference type="ARBA" id="ARBA00022801"/>
    </source>
</evidence>
<dbReference type="Pfam" id="PF01735">
    <property type="entry name" value="PLA2_B"/>
    <property type="match status" value="1"/>
</dbReference>
<keyword evidence="7" id="KW-1185">Reference proteome</keyword>
<feature type="transmembrane region" description="Helical" evidence="4">
    <location>
        <begin position="56"/>
        <end position="75"/>
    </location>
</feature>
<organism evidence="6 7">
    <name type="scientific">Pleurodeles waltl</name>
    <name type="common">Iberian ribbed newt</name>
    <dbReference type="NCBI Taxonomy" id="8319"/>
    <lineage>
        <taxon>Eukaryota</taxon>
        <taxon>Metazoa</taxon>
        <taxon>Chordata</taxon>
        <taxon>Craniata</taxon>
        <taxon>Vertebrata</taxon>
        <taxon>Euteleostomi</taxon>
        <taxon>Amphibia</taxon>
        <taxon>Batrachia</taxon>
        <taxon>Caudata</taxon>
        <taxon>Salamandroidea</taxon>
        <taxon>Salamandridae</taxon>
        <taxon>Pleurodelinae</taxon>
        <taxon>Pleurodeles</taxon>
    </lineage>
</organism>
<dbReference type="Proteomes" id="UP001066276">
    <property type="component" value="Chromosome 7"/>
</dbReference>
<dbReference type="GO" id="GO:0005509">
    <property type="term" value="F:calcium ion binding"/>
    <property type="evidence" value="ECO:0007669"/>
    <property type="project" value="TreeGrafter"/>
</dbReference>
<dbReference type="GO" id="GO:0005654">
    <property type="term" value="C:nucleoplasm"/>
    <property type="evidence" value="ECO:0007669"/>
    <property type="project" value="TreeGrafter"/>
</dbReference>
<keyword evidence="4" id="KW-0472">Membrane</keyword>
<feature type="non-terminal residue" evidence="6">
    <location>
        <position position="1"/>
    </location>
</feature>
<reference evidence="6" key="1">
    <citation type="journal article" date="2022" name="bioRxiv">
        <title>Sequencing and chromosome-scale assembly of the giantPleurodeles waltlgenome.</title>
        <authorList>
            <person name="Brown T."/>
            <person name="Elewa A."/>
            <person name="Iarovenko S."/>
            <person name="Subramanian E."/>
            <person name="Araus A.J."/>
            <person name="Petzold A."/>
            <person name="Susuki M."/>
            <person name="Suzuki K.-i.T."/>
            <person name="Hayashi T."/>
            <person name="Toyoda A."/>
            <person name="Oliveira C."/>
            <person name="Osipova E."/>
            <person name="Leigh N.D."/>
            <person name="Simon A."/>
            <person name="Yun M.H."/>
        </authorList>
    </citation>
    <scope>NUCLEOTIDE SEQUENCE</scope>
    <source>
        <strain evidence="6">20211129_DDA</strain>
        <tissue evidence="6">Liver</tissue>
    </source>
</reference>
<sequence length="370" mass="40645">TRSQNVGTTGNSSTYVHFTNDISDGEKKSTCERAKVVSEWYKRQGITIAPEEVPTIVFLGSGGGLTAALAILATLEEMKTQGLLDGFMYIFGCSGSTWGMTVLYDKGDWVSKLETLNEDFCNRIANPFFDAANALVKLIEASKHEDYSMTDVWCATTINMSLKEYNEHTMSSWSPIVENGSVPYPSFSAVDIMRLRNSTFTDPDIYFENTVPWSGYSPNGPFVTTSYFRSSFEDGDLVKREDEPNLCYLQALWGSVFANKPEAIANALGAFALVIIDPNGNIAAPLADMSLLPDGTALDPLLAKLNSILYLEGDELNSTLQDILNTTPGNEDKASYNVTKMITSNWFTFDNATKQIAVTLLSTLLTLESI</sequence>
<evidence type="ECO:0000313" key="6">
    <source>
        <dbReference type="EMBL" id="KAJ1130896.1"/>
    </source>
</evidence>
<evidence type="ECO:0000313" key="7">
    <source>
        <dbReference type="Proteomes" id="UP001066276"/>
    </source>
</evidence>
<keyword evidence="2 3" id="KW-0443">Lipid metabolism</keyword>
<dbReference type="PANTHER" id="PTHR10728:SF39">
    <property type="entry name" value="CYTOSOLIC PHOSPHOLIPASE A2 GAMMA"/>
    <property type="match status" value="1"/>
</dbReference>
<comment type="caution">
    <text evidence="6">The sequence shown here is derived from an EMBL/GenBank/DDBJ whole genome shotgun (WGS) entry which is preliminary data.</text>
</comment>
<dbReference type="Gene3D" id="3.40.1090.10">
    <property type="entry name" value="Cytosolic phospholipase A2 catalytic domain"/>
    <property type="match status" value="1"/>
</dbReference>
<dbReference type="GO" id="GO:0046475">
    <property type="term" value="P:glycerophospholipid catabolic process"/>
    <property type="evidence" value="ECO:0007669"/>
    <property type="project" value="TreeGrafter"/>
</dbReference>
<dbReference type="PROSITE" id="PS51210">
    <property type="entry name" value="PLA2C"/>
    <property type="match status" value="1"/>
</dbReference>
<evidence type="ECO:0000259" key="5">
    <source>
        <dbReference type="PROSITE" id="PS51210"/>
    </source>
</evidence>
<protein>
    <recommendedName>
        <fullName evidence="5">PLA2c domain-containing protein</fullName>
    </recommendedName>
</protein>
<proteinExistence type="predicted"/>
<dbReference type="AlphaFoldDB" id="A0AAV7PRJ4"/>
<evidence type="ECO:0000256" key="2">
    <source>
        <dbReference type="ARBA" id="ARBA00023098"/>
    </source>
</evidence>
<keyword evidence="3" id="KW-0442">Lipid degradation</keyword>
<dbReference type="GO" id="GO:0005635">
    <property type="term" value="C:nuclear envelope"/>
    <property type="evidence" value="ECO:0007669"/>
    <property type="project" value="TreeGrafter"/>
</dbReference>
<dbReference type="EMBL" id="JANPWB010000011">
    <property type="protein sequence ID" value="KAJ1130896.1"/>
    <property type="molecule type" value="Genomic_DNA"/>
</dbReference>